<feature type="transmembrane region" description="Helical" evidence="5">
    <location>
        <begin position="106"/>
        <end position="127"/>
    </location>
</feature>
<feature type="transmembrane region" description="Helical" evidence="5">
    <location>
        <begin position="333"/>
        <end position="354"/>
    </location>
</feature>
<feature type="domain" description="STAS" evidence="6">
    <location>
        <begin position="446"/>
        <end position="561"/>
    </location>
</feature>
<dbReference type="Gene3D" id="3.30.750.24">
    <property type="entry name" value="STAS domain"/>
    <property type="match status" value="1"/>
</dbReference>
<evidence type="ECO:0000313" key="8">
    <source>
        <dbReference type="Proteomes" id="UP001255246"/>
    </source>
</evidence>
<dbReference type="PANTHER" id="PTHR11814">
    <property type="entry name" value="SULFATE TRANSPORTER"/>
    <property type="match status" value="1"/>
</dbReference>
<evidence type="ECO:0000256" key="2">
    <source>
        <dbReference type="ARBA" id="ARBA00022692"/>
    </source>
</evidence>
<feature type="transmembrane region" description="Helical" evidence="5">
    <location>
        <begin position="209"/>
        <end position="227"/>
    </location>
</feature>
<dbReference type="CDD" id="cd07042">
    <property type="entry name" value="STAS_SulP_like_sulfate_transporter"/>
    <property type="match status" value="1"/>
</dbReference>
<feature type="transmembrane region" description="Helical" evidence="5">
    <location>
        <begin position="57"/>
        <end position="73"/>
    </location>
</feature>
<dbReference type="InterPro" id="IPR036513">
    <property type="entry name" value="STAS_dom_sf"/>
</dbReference>
<comment type="subcellular location">
    <subcellularLocation>
        <location evidence="1">Membrane</location>
        <topology evidence="1">Multi-pass membrane protein</topology>
    </subcellularLocation>
</comment>
<evidence type="ECO:0000259" key="6">
    <source>
        <dbReference type="PROSITE" id="PS50801"/>
    </source>
</evidence>
<feature type="transmembrane region" description="Helical" evidence="5">
    <location>
        <begin position="389"/>
        <end position="421"/>
    </location>
</feature>
<dbReference type="SUPFAM" id="SSF52091">
    <property type="entry name" value="SpoIIaa-like"/>
    <property type="match status" value="1"/>
</dbReference>
<name>A0ABU3AA34_9FLAO</name>
<evidence type="ECO:0000256" key="1">
    <source>
        <dbReference type="ARBA" id="ARBA00004141"/>
    </source>
</evidence>
<keyword evidence="4 5" id="KW-0472">Membrane</keyword>
<evidence type="ECO:0000256" key="4">
    <source>
        <dbReference type="ARBA" id="ARBA00023136"/>
    </source>
</evidence>
<dbReference type="InterPro" id="IPR002645">
    <property type="entry name" value="STAS_dom"/>
</dbReference>
<feature type="transmembrane region" description="Helical" evidence="5">
    <location>
        <begin position="360"/>
        <end position="377"/>
    </location>
</feature>
<dbReference type="InterPro" id="IPR001902">
    <property type="entry name" value="SLC26A/SulP_fam"/>
</dbReference>
<dbReference type="RefSeq" id="WP_311349502.1">
    <property type="nucleotide sequence ID" value="NZ_JAVRHR010000001.1"/>
</dbReference>
<dbReference type="InterPro" id="IPR018045">
    <property type="entry name" value="S04_transporter_CS"/>
</dbReference>
<dbReference type="InterPro" id="IPR011547">
    <property type="entry name" value="SLC26A/SulP_dom"/>
</dbReference>
<sequence>MHSIFVYMLKRYFPILEWLPKYKKSYLAGDFSAGITVGIMLIPQGMAYALIAGLPPIYGLYAALVPNLIYVFTGSSRKLAVGPVALDSLIVASSLAAMKIANVTDYISMAIFLALFVGVIQLVMGFMRLGFLSNFLSRPVVSGFTSAAALVIGVSQLKHFFGLEISTNNTVKTLQAIFSQISETNFYDLTIGVAAVLVILGLKKLHRKLPAAMVVVILAIVGIYLFMVNDTDVHIVGQIPQGLPAFLIPELNVDMMVRAFPTAMALAFIAFAEAMTIAKAVEDKSQEYFTEPNQELRALGLSNIIGSFFQSFPANAGLSRTAVNVDEGAKTGIASLISVVVVGVTLLFLTPFFYYLPKSVLGAIIILAVYGLIDLKYPKQLWAQRKDEFYLFLVTFLTTLLIGISQGIIFGVLFSLLLLVYRISRPHIAVLGKIKGMEYFKNLKRFPEDVEVHDEILMIRFDAQLFFANVQYFKSQLMKEVSLKGDGLKYVILNAEPVNYIDNTALNQLEKTVENLKEAGIVFKIAGAIGPIRDILQKSGFLNVIGKENVYVRTAEAYEDCLKKMERTALQEKVSLQYK</sequence>
<dbReference type="Pfam" id="PF00916">
    <property type="entry name" value="Sulfate_transp"/>
    <property type="match status" value="1"/>
</dbReference>
<organism evidence="7 8">
    <name type="scientific">Croceitalea rosinachiae</name>
    <dbReference type="NCBI Taxonomy" id="3075596"/>
    <lineage>
        <taxon>Bacteria</taxon>
        <taxon>Pseudomonadati</taxon>
        <taxon>Bacteroidota</taxon>
        <taxon>Flavobacteriia</taxon>
        <taxon>Flavobacteriales</taxon>
        <taxon>Flavobacteriaceae</taxon>
        <taxon>Croceitalea</taxon>
    </lineage>
</organism>
<dbReference type="PROSITE" id="PS01130">
    <property type="entry name" value="SLC26A"/>
    <property type="match status" value="1"/>
</dbReference>
<keyword evidence="3 5" id="KW-1133">Transmembrane helix</keyword>
<accession>A0ABU3AA34</accession>
<dbReference type="Pfam" id="PF01740">
    <property type="entry name" value="STAS"/>
    <property type="match status" value="1"/>
</dbReference>
<evidence type="ECO:0000256" key="5">
    <source>
        <dbReference type="SAM" id="Phobius"/>
    </source>
</evidence>
<feature type="transmembrane region" description="Helical" evidence="5">
    <location>
        <begin position="139"/>
        <end position="157"/>
    </location>
</feature>
<dbReference type="NCBIfam" id="TIGR00815">
    <property type="entry name" value="sulP"/>
    <property type="match status" value="1"/>
</dbReference>
<evidence type="ECO:0000313" key="7">
    <source>
        <dbReference type="EMBL" id="MDT0605938.1"/>
    </source>
</evidence>
<feature type="transmembrane region" description="Helical" evidence="5">
    <location>
        <begin position="186"/>
        <end position="202"/>
    </location>
</feature>
<evidence type="ECO:0000256" key="3">
    <source>
        <dbReference type="ARBA" id="ARBA00022989"/>
    </source>
</evidence>
<dbReference type="PROSITE" id="PS50801">
    <property type="entry name" value="STAS"/>
    <property type="match status" value="1"/>
</dbReference>
<protein>
    <submittedName>
        <fullName evidence="7">Solute carrier family 26 protein</fullName>
    </submittedName>
</protein>
<keyword evidence="2 5" id="KW-0812">Transmembrane</keyword>
<dbReference type="EMBL" id="JAVRHR010000001">
    <property type="protein sequence ID" value="MDT0605938.1"/>
    <property type="molecule type" value="Genomic_DNA"/>
</dbReference>
<comment type="caution">
    <text evidence="7">The sequence shown here is derived from an EMBL/GenBank/DDBJ whole genome shotgun (WGS) entry which is preliminary data.</text>
</comment>
<gene>
    <name evidence="7" type="ORF">RM706_02805</name>
</gene>
<feature type="transmembrane region" description="Helical" evidence="5">
    <location>
        <begin position="259"/>
        <end position="278"/>
    </location>
</feature>
<proteinExistence type="predicted"/>
<feature type="transmembrane region" description="Helical" evidence="5">
    <location>
        <begin position="80"/>
        <end position="100"/>
    </location>
</feature>
<keyword evidence="8" id="KW-1185">Reference proteome</keyword>
<dbReference type="Proteomes" id="UP001255246">
    <property type="component" value="Unassembled WGS sequence"/>
</dbReference>
<feature type="transmembrane region" description="Helical" evidence="5">
    <location>
        <begin position="31"/>
        <end position="51"/>
    </location>
</feature>
<reference evidence="7 8" key="1">
    <citation type="submission" date="2023-09" db="EMBL/GenBank/DDBJ databases">
        <authorList>
            <person name="Rey-Velasco X."/>
        </authorList>
    </citation>
    <scope>NUCLEOTIDE SEQUENCE [LARGE SCALE GENOMIC DNA]</scope>
    <source>
        <strain evidence="7 8">F388</strain>
    </source>
</reference>